<keyword evidence="1" id="KW-1133">Transmembrane helix</keyword>
<protein>
    <submittedName>
        <fullName evidence="2">Uncharacterized protein</fullName>
    </submittedName>
</protein>
<accession>A0A0F9CJJ9</accession>
<sequence length="54" mass="5707">MAFKIFRAIVGIIVVACGLWMIVNGVDEIMAGVRSSVSTEGLVMPMLRVIAGLA</sequence>
<keyword evidence="1" id="KW-0472">Membrane</keyword>
<evidence type="ECO:0000256" key="1">
    <source>
        <dbReference type="SAM" id="Phobius"/>
    </source>
</evidence>
<name>A0A0F9CJJ9_9ZZZZ</name>
<feature type="transmembrane region" description="Helical" evidence="1">
    <location>
        <begin position="6"/>
        <end position="26"/>
    </location>
</feature>
<organism evidence="2">
    <name type="scientific">marine sediment metagenome</name>
    <dbReference type="NCBI Taxonomy" id="412755"/>
    <lineage>
        <taxon>unclassified sequences</taxon>
        <taxon>metagenomes</taxon>
        <taxon>ecological metagenomes</taxon>
    </lineage>
</organism>
<proteinExistence type="predicted"/>
<reference evidence="2" key="1">
    <citation type="journal article" date="2015" name="Nature">
        <title>Complex archaea that bridge the gap between prokaryotes and eukaryotes.</title>
        <authorList>
            <person name="Spang A."/>
            <person name="Saw J.H."/>
            <person name="Jorgensen S.L."/>
            <person name="Zaremba-Niedzwiedzka K."/>
            <person name="Martijn J."/>
            <person name="Lind A.E."/>
            <person name="van Eijk R."/>
            <person name="Schleper C."/>
            <person name="Guy L."/>
            <person name="Ettema T.J."/>
        </authorList>
    </citation>
    <scope>NUCLEOTIDE SEQUENCE</scope>
</reference>
<feature type="non-terminal residue" evidence="2">
    <location>
        <position position="54"/>
    </location>
</feature>
<keyword evidence="1" id="KW-0812">Transmembrane</keyword>
<dbReference type="AlphaFoldDB" id="A0A0F9CJJ9"/>
<gene>
    <name evidence="2" type="ORF">LCGC14_2393380</name>
</gene>
<comment type="caution">
    <text evidence="2">The sequence shown here is derived from an EMBL/GenBank/DDBJ whole genome shotgun (WGS) entry which is preliminary data.</text>
</comment>
<evidence type="ECO:0000313" key="2">
    <source>
        <dbReference type="EMBL" id="KKL26627.1"/>
    </source>
</evidence>
<dbReference type="EMBL" id="LAZR01035769">
    <property type="protein sequence ID" value="KKL26627.1"/>
    <property type="molecule type" value="Genomic_DNA"/>
</dbReference>